<gene>
    <name evidence="1" type="ORF">KQI89_12750</name>
</gene>
<accession>A0ABS6F293</accession>
<dbReference type="Pfam" id="PF09391">
    <property type="entry name" value="DUF2000"/>
    <property type="match status" value="1"/>
</dbReference>
<dbReference type="EMBL" id="JAHLQL010000004">
    <property type="protein sequence ID" value="MBU5592626.1"/>
    <property type="molecule type" value="Genomic_DNA"/>
</dbReference>
<dbReference type="InterPro" id="IPR018988">
    <property type="entry name" value="DUF2000"/>
</dbReference>
<reference evidence="1 2" key="1">
    <citation type="submission" date="2021-06" db="EMBL/GenBank/DDBJ databases">
        <authorList>
            <person name="Sun Q."/>
            <person name="Li D."/>
        </authorList>
    </citation>
    <scope>NUCLEOTIDE SEQUENCE [LARGE SCALE GENOMIC DNA]</scope>
    <source>
        <strain evidence="1 2">MSJ-4</strain>
    </source>
</reference>
<protein>
    <submittedName>
        <fullName evidence="1">DUF2000 domain-containing protein</fullName>
    </submittedName>
</protein>
<name>A0ABS6F293_9CLOT</name>
<evidence type="ECO:0000313" key="2">
    <source>
        <dbReference type="Proteomes" id="UP000736583"/>
    </source>
</evidence>
<sequence length="56" mass="6433">MTIVDFIEEAQTSKTYDLYTEKMKVLNEEDLTYFGIGIKGDKKLVKKLNGSFGLLR</sequence>
<dbReference type="Proteomes" id="UP000736583">
    <property type="component" value="Unassembled WGS sequence"/>
</dbReference>
<evidence type="ECO:0000313" key="1">
    <source>
        <dbReference type="EMBL" id="MBU5592626.1"/>
    </source>
</evidence>
<dbReference type="RefSeq" id="WP_216457380.1">
    <property type="nucleotide sequence ID" value="NZ_JAHLQL010000004.1"/>
</dbReference>
<organism evidence="1 2">
    <name type="scientific">Clostridium simiarum</name>
    <dbReference type="NCBI Taxonomy" id="2841506"/>
    <lineage>
        <taxon>Bacteria</taxon>
        <taxon>Bacillati</taxon>
        <taxon>Bacillota</taxon>
        <taxon>Clostridia</taxon>
        <taxon>Eubacteriales</taxon>
        <taxon>Clostridiaceae</taxon>
        <taxon>Clostridium</taxon>
    </lineage>
</organism>
<keyword evidence="2" id="KW-1185">Reference proteome</keyword>
<proteinExistence type="predicted"/>
<comment type="caution">
    <text evidence="1">The sequence shown here is derived from an EMBL/GenBank/DDBJ whole genome shotgun (WGS) entry which is preliminary data.</text>
</comment>